<evidence type="ECO:0000256" key="6">
    <source>
        <dbReference type="PROSITE-ProRule" id="PRU00076"/>
    </source>
</evidence>
<dbReference type="InterPro" id="IPR050514">
    <property type="entry name" value="WAP_four-disulfide_core"/>
</dbReference>
<keyword evidence="8" id="KW-0472">Membrane</keyword>
<proteinExistence type="predicted"/>
<name>A0A8B7YWF4_ACAPL</name>
<feature type="domain" description="EGF-like" evidence="10">
    <location>
        <begin position="113"/>
        <end position="149"/>
    </location>
</feature>
<evidence type="ECO:0000313" key="12">
    <source>
        <dbReference type="Proteomes" id="UP000694845"/>
    </source>
</evidence>
<dbReference type="PANTHER" id="PTHR19441">
    <property type="entry name" value="WHEY ACDIC PROTEIN WAP"/>
    <property type="match status" value="1"/>
</dbReference>
<feature type="domain" description="EGF-like" evidence="10">
    <location>
        <begin position="20"/>
        <end position="57"/>
    </location>
</feature>
<dbReference type="FunFam" id="2.10.25.10:FF:000095">
    <property type="entry name" value="Notch, isoform B"/>
    <property type="match status" value="1"/>
</dbReference>
<evidence type="ECO:0000256" key="9">
    <source>
        <dbReference type="SAM" id="SignalP"/>
    </source>
</evidence>
<feature type="domain" description="WAP" evidence="11">
    <location>
        <begin position="63"/>
        <end position="110"/>
    </location>
</feature>
<dbReference type="InterPro" id="IPR000742">
    <property type="entry name" value="EGF"/>
</dbReference>
<protein>
    <submittedName>
        <fullName evidence="13">Delta-like protein 1</fullName>
    </submittedName>
</protein>
<dbReference type="InterPro" id="IPR001881">
    <property type="entry name" value="EGF-like_Ca-bd_dom"/>
</dbReference>
<dbReference type="FunFam" id="4.10.75.10:FF:000001">
    <property type="entry name" value="Anosmin 1"/>
    <property type="match status" value="2"/>
</dbReference>
<keyword evidence="4 6" id="KW-1015">Disulfide bond</keyword>
<dbReference type="CDD" id="cd00199">
    <property type="entry name" value="WAP"/>
    <property type="match status" value="1"/>
</dbReference>
<dbReference type="PRINTS" id="PR00003">
    <property type="entry name" value="4DISULPHCORE"/>
</dbReference>
<dbReference type="GeneID" id="110982708"/>
<dbReference type="SMART" id="SM00179">
    <property type="entry name" value="EGF_CA"/>
    <property type="match status" value="3"/>
</dbReference>
<evidence type="ECO:0000256" key="2">
    <source>
        <dbReference type="ARBA" id="ARBA00022729"/>
    </source>
</evidence>
<feature type="transmembrane region" description="Helical" evidence="8">
    <location>
        <begin position="276"/>
        <end position="299"/>
    </location>
</feature>
<dbReference type="Gene3D" id="2.10.25.10">
    <property type="entry name" value="Laminin"/>
    <property type="match status" value="3"/>
</dbReference>
<evidence type="ECO:0000259" key="10">
    <source>
        <dbReference type="PROSITE" id="PS50026"/>
    </source>
</evidence>
<accession>A0A8B7YWF4</accession>
<dbReference type="AlphaFoldDB" id="A0A8B7YWF4"/>
<keyword evidence="3" id="KW-0677">Repeat</keyword>
<dbReference type="GO" id="GO:0004867">
    <property type="term" value="F:serine-type endopeptidase inhibitor activity"/>
    <property type="evidence" value="ECO:0007669"/>
    <property type="project" value="TreeGrafter"/>
</dbReference>
<evidence type="ECO:0000313" key="13">
    <source>
        <dbReference type="RefSeq" id="XP_022097022.1"/>
    </source>
</evidence>
<reference evidence="13" key="1">
    <citation type="submission" date="2025-08" db="UniProtKB">
        <authorList>
            <consortium name="RefSeq"/>
        </authorList>
    </citation>
    <scope>IDENTIFICATION</scope>
</reference>
<evidence type="ECO:0000256" key="5">
    <source>
        <dbReference type="ARBA" id="ARBA00023180"/>
    </source>
</evidence>
<dbReference type="OrthoDB" id="6060011at2759"/>
<dbReference type="SUPFAM" id="SSF57256">
    <property type="entry name" value="Elafin-like"/>
    <property type="match status" value="2"/>
</dbReference>
<evidence type="ECO:0000256" key="1">
    <source>
        <dbReference type="ARBA" id="ARBA00022536"/>
    </source>
</evidence>
<dbReference type="SMART" id="SM00217">
    <property type="entry name" value="WAP"/>
    <property type="match status" value="2"/>
</dbReference>
<feature type="region of interest" description="Disordered" evidence="7">
    <location>
        <begin position="247"/>
        <end position="268"/>
    </location>
</feature>
<evidence type="ECO:0000256" key="8">
    <source>
        <dbReference type="SAM" id="Phobius"/>
    </source>
</evidence>
<keyword evidence="8" id="KW-1133">Transmembrane helix</keyword>
<evidence type="ECO:0000256" key="3">
    <source>
        <dbReference type="ARBA" id="ARBA00022737"/>
    </source>
</evidence>
<feature type="chain" id="PRO_5034615666" evidence="9">
    <location>
        <begin position="20"/>
        <end position="341"/>
    </location>
</feature>
<dbReference type="RefSeq" id="XP_022097022.1">
    <property type="nucleotide sequence ID" value="XM_022241330.1"/>
</dbReference>
<evidence type="ECO:0000259" key="11">
    <source>
        <dbReference type="PROSITE" id="PS51390"/>
    </source>
</evidence>
<dbReference type="PROSITE" id="PS50026">
    <property type="entry name" value="EGF_3"/>
    <property type="match status" value="3"/>
</dbReference>
<dbReference type="Proteomes" id="UP000694845">
    <property type="component" value="Unplaced"/>
</dbReference>
<dbReference type="KEGG" id="aplc:110982708"/>
<keyword evidence="12" id="KW-1185">Reference proteome</keyword>
<dbReference type="CDD" id="cd00054">
    <property type="entry name" value="EGF_CA"/>
    <property type="match status" value="2"/>
</dbReference>
<dbReference type="SUPFAM" id="SSF57196">
    <property type="entry name" value="EGF/Laminin"/>
    <property type="match status" value="3"/>
</dbReference>
<feature type="disulfide bond" evidence="6">
    <location>
        <begin position="47"/>
        <end position="56"/>
    </location>
</feature>
<dbReference type="PROSITE" id="PS01186">
    <property type="entry name" value="EGF_2"/>
    <property type="match status" value="1"/>
</dbReference>
<dbReference type="PROSITE" id="PS00022">
    <property type="entry name" value="EGF_1"/>
    <property type="match status" value="2"/>
</dbReference>
<keyword evidence="2 9" id="KW-0732">Signal</keyword>
<dbReference type="Pfam" id="PF00095">
    <property type="entry name" value="WAP"/>
    <property type="match status" value="2"/>
</dbReference>
<dbReference type="InterPro" id="IPR036645">
    <property type="entry name" value="Elafin-like_sf"/>
</dbReference>
<keyword evidence="5" id="KW-0325">Glycoprotein</keyword>
<evidence type="ECO:0000256" key="7">
    <source>
        <dbReference type="SAM" id="MobiDB-lite"/>
    </source>
</evidence>
<dbReference type="PANTHER" id="PTHR19441:SF95">
    <property type="entry name" value="PERLWAPIN ISOFORM X1"/>
    <property type="match status" value="1"/>
</dbReference>
<keyword evidence="1 6" id="KW-0245">EGF-like domain</keyword>
<feature type="signal peptide" evidence="9">
    <location>
        <begin position="1"/>
        <end position="19"/>
    </location>
</feature>
<feature type="disulfide bond" evidence="6">
    <location>
        <begin position="139"/>
        <end position="148"/>
    </location>
</feature>
<dbReference type="FunFam" id="2.10.25.10:FF:000255">
    <property type="entry name" value="Sushi, nidogen and EGF-like domains 1"/>
    <property type="match status" value="2"/>
</dbReference>
<dbReference type="OMA" id="DGICHIV"/>
<keyword evidence="8" id="KW-0812">Transmembrane</keyword>
<dbReference type="InterPro" id="IPR008197">
    <property type="entry name" value="WAP_dom"/>
</dbReference>
<dbReference type="PROSITE" id="PS51390">
    <property type="entry name" value="WAP"/>
    <property type="match status" value="2"/>
</dbReference>
<sequence>MMSISVLMTIVFLFARTFGQTNICQPNPCRNDGICHIVSANTYRCTCREGHYGPNCEFGNGDEMEKAGFCPAVGTDTSGTCAEECEGDSSCPGEMKCCFNGCGHSCIAPAAVSVDACHSNPCSSGGTCVATFDGYGCFCLAGYVGKRCEYSQAVAVRPGSCPKTEVRDGVFGMCSDDCTDDWSCPFPLRCCSNGCGRVCTVPVTTGDVDWCMSNPCVNGGMCLTNSQGYACICPDQRFVGSRCEEILSSPQPSSPELDKEENPEDVTGNQELPTTIIAVVVPCTVVIAAILVLTGVFMYKRSQRNQTSKSDGVSVNSQEHIIKGPATVCDPHCVEQTHWVA</sequence>
<dbReference type="Pfam" id="PF00008">
    <property type="entry name" value="EGF"/>
    <property type="match status" value="2"/>
</dbReference>
<dbReference type="SMART" id="SM00181">
    <property type="entry name" value="EGF"/>
    <property type="match status" value="3"/>
</dbReference>
<feature type="domain" description="WAP" evidence="11">
    <location>
        <begin position="154"/>
        <end position="203"/>
    </location>
</feature>
<dbReference type="Gene3D" id="4.10.75.10">
    <property type="entry name" value="Elafin-like"/>
    <property type="match status" value="2"/>
</dbReference>
<evidence type="ECO:0000256" key="4">
    <source>
        <dbReference type="ARBA" id="ARBA00023157"/>
    </source>
</evidence>
<organism evidence="12 13">
    <name type="scientific">Acanthaster planci</name>
    <name type="common">Crown-of-thorns starfish</name>
    <dbReference type="NCBI Taxonomy" id="133434"/>
    <lineage>
        <taxon>Eukaryota</taxon>
        <taxon>Metazoa</taxon>
        <taxon>Echinodermata</taxon>
        <taxon>Eleutherozoa</taxon>
        <taxon>Asterozoa</taxon>
        <taxon>Asteroidea</taxon>
        <taxon>Valvatacea</taxon>
        <taxon>Valvatida</taxon>
        <taxon>Acanthasteridae</taxon>
        <taxon>Acanthaster</taxon>
    </lineage>
</organism>
<gene>
    <name evidence="13" type="primary">LOC110982708</name>
</gene>
<comment type="caution">
    <text evidence="6">Lacks conserved residue(s) required for the propagation of feature annotation.</text>
</comment>
<feature type="domain" description="EGF-like" evidence="10">
    <location>
        <begin position="207"/>
        <end position="244"/>
    </location>
</feature>
<dbReference type="GO" id="GO:0005615">
    <property type="term" value="C:extracellular space"/>
    <property type="evidence" value="ECO:0007669"/>
    <property type="project" value="TreeGrafter"/>
</dbReference>
<dbReference type="GO" id="GO:0005509">
    <property type="term" value="F:calcium ion binding"/>
    <property type="evidence" value="ECO:0007669"/>
    <property type="project" value="InterPro"/>
</dbReference>